<dbReference type="InterPro" id="IPR013581">
    <property type="entry name" value="PDR_assoc"/>
</dbReference>
<evidence type="ECO:0000256" key="10">
    <source>
        <dbReference type="SAM" id="MobiDB-lite"/>
    </source>
</evidence>
<dbReference type="GO" id="GO:0140359">
    <property type="term" value="F:ABC-type transporter activity"/>
    <property type="evidence" value="ECO:0007669"/>
    <property type="project" value="InterPro"/>
</dbReference>
<accession>A0A1Y1I292</accession>
<dbReference type="PROSITE" id="PS50893">
    <property type="entry name" value="ABC_TRANSPORTER_2"/>
    <property type="match status" value="2"/>
</dbReference>
<reference evidence="13 14" key="1">
    <citation type="journal article" date="2014" name="Nat. Commun.">
        <title>Klebsormidium flaccidum genome reveals primary factors for plant terrestrial adaptation.</title>
        <authorList>
            <person name="Hori K."/>
            <person name="Maruyama F."/>
            <person name="Fujisawa T."/>
            <person name="Togashi T."/>
            <person name="Yamamoto N."/>
            <person name="Seo M."/>
            <person name="Sato S."/>
            <person name="Yamada T."/>
            <person name="Mori H."/>
            <person name="Tajima N."/>
            <person name="Moriyama T."/>
            <person name="Ikeuchi M."/>
            <person name="Watanabe M."/>
            <person name="Wada H."/>
            <person name="Kobayashi K."/>
            <person name="Saito M."/>
            <person name="Masuda T."/>
            <person name="Sasaki-Sekimoto Y."/>
            <person name="Mashiguchi K."/>
            <person name="Awai K."/>
            <person name="Shimojima M."/>
            <person name="Masuda S."/>
            <person name="Iwai M."/>
            <person name="Nobusawa T."/>
            <person name="Narise T."/>
            <person name="Kondo S."/>
            <person name="Saito H."/>
            <person name="Sato R."/>
            <person name="Murakawa M."/>
            <person name="Ihara Y."/>
            <person name="Oshima-Yamada Y."/>
            <person name="Ohtaka K."/>
            <person name="Satoh M."/>
            <person name="Sonobe K."/>
            <person name="Ishii M."/>
            <person name="Ohtani R."/>
            <person name="Kanamori-Sato M."/>
            <person name="Honoki R."/>
            <person name="Miyazaki D."/>
            <person name="Mochizuki H."/>
            <person name="Umetsu J."/>
            <person name="Higashi K."/>
            <person name="Shibata D."/>
            <person name="Kamiya Y."/>
            <person name="Sato N."/>
            <person name="Nakamura Y."/>
            <person name="Tabata S."/>
            <person name="Ida S."/>
            <person name="Kurokawa K."/>
            <person name="Ohta H."/>
        </authorList>
    </citation>
    <scope>NUCLEOTIDE SEQUENCE [LARGE SCALE GENOMIC DNA]</scope>
    <source>
        <strain evidence="13 14">NIES-2285</strain>
    </source>
</reference>
<feature type="compositionally biased region" description="Polar residues" evidence="10">
    <location>
        <begin position="1"/>
        <end position="13"/>
    </location>
</feature>
<feature type="transmembrane region" description="Helical" evidence="11">
    <location>
        <begin position="1411"/>
        <end position="1435"/>
    </location>
</feature>
<evidence type="ECO:0000256" key="9">
    <source>
        <dbReference type="ARBA" id="ARBA00023136"/>
    </source>
</evidence>
<evidence type="ECO:0000256" key="7">
    <source>
        <dbReference type="ARBA" id="ARBA00022840"/>
    </source>
</evidence>
<feature type="transmembrane region" description="Helical" evidence="11">
    <location>
        <begin position="1522"/>
        <end position="1546"/>
    </location>
</feature>
<dbReference type="PANTHER" id="PTHR19241">
    <property type="entry name" value="ATP-BINDING CASSETTE TRANSPORTER"/>
    <property type="match status" value="1"/>
</dbReference>
<name>A0A1Y1I292_KLENI</name>
<dbReference type="Pfam" id="PF01061">
    <property type="entry name" value="ABC2_membrane"/>
    <property type="match status" value="2"/>
</dbReference>
<dbReference type="Pfam" id="PF08370">
    <property type="entry name" value="PDR_assoc"/>
    <property type="match status" value="1"/>
</dbReference>
<feature type="region of interest" description="Disordered" evidence="10">
    <location>
        <begin position="1"/>
        <end position="49"/>
    </location>
</feature>
<feature type="transmembrane region" description="Helical" evidence="11">
    <location>
        <begin position="545"/>
        <end position="566"/>
    </location>
</feature>
<dbReference type="InterPro" id="IPR034001">
    <property type="entry name" value="ABCG_PDR_1"/>
</dbReference>
<gene>
    <name evidence="13" type="ORF">KFL_001750190</name>
</gene>
<feature type="transmembrane region" description="Helical" evidence="11">
    <location>
        <begin position="1328"/>
        <end position="1344"/>
    </location>
</feature>
<dbReference type="EMBL" id="DF237124">
    <property type="protein sequence ID" value="GAQ84082.1"/>
    <property type="molecule type" value="Genomic_DNA"/>
</dbReference>
<dbReference type="FunFam" id="3.40.50.300:FF:000179">
    <property type="entry name" value="ABC transporter G family member 34"/>
    <property type="match status" value="1"/>
</dbReference>
<feature type="transmembrane region" description="Helical" evidence="11">
    <location>
        <begin position="689"/>
        <end position="709"/>
    </location>
</feature>
<evidence type="ECO:0000256" key="4">
    <source>
        <dbReference type="ARBA" id="ARBA00022692"/>
    </source>
</evidence>
<feature type="transmembrane region" description="Helical" evidence="11">
    <location>
        <begin position="1384"/>
        <end position="1402"/>
    </location>
</feature>
<evidence type="ECO:0000256" key="2">
    <source>
        <dbReference type="ARBA" id="ARBA00006012"/>
    </source>
</evidence>
<dbReference type="InterPro" id="IPR003439">
    <property type="entry name" value="ABC_transporter-like_ATP-bd"/>
</dbReference>
<dbReference type="Gene3D" id="3.40.50.300">
    <property type="entry name" value="P-loop containing nucleotide triphosphate hydrolases"/>
    <property type="match status" value="2"/>
</dbReference>
<dbReference type="InterPro" id="IPR003593">
    <property type="entry name" value="AAA+_ATPase"/>
</dbReference>
<evidence type="ECO:0000256" key="5">
    <source>
        <dbReference type="ARBA" id="ARBA00022737"/>
    </source>
</evidence>
<keyword evidence="3" id="KW-0813">Transport</keyword>
<dbReference type="SMART" id="SM00382">
    <property type="entry name" value="AAA"/>
    <property type="match status" value="2"/>
</dbReference>
<feature type="transmembrane region" description="Helical" evidence="11">
    <location>
        <begin position="657"/>
        <end position="677"/>
    </location>
</feature>
<dbReference type="InterPro" id="IPR013525">
    <property type="entry name" value="ABC2_TM"/>
</dbReference>
<keyword evidence="8 11" id="KW-1133">Transmembrane helix</keyword>
<keyword evidence="9 11" id="KW-0472">Membrane</keyword>
<dbReference type="InterPro" id="IPR043926">
    <property type="entry name" value="ABCG_dom"/>
</dbReference>
<dbReference type="InterPro" id="IPR034003">
    <property type="entry name" value="ABCG_PDR_2"/>
</dbReference>
<feature type="transmembrane region" description="Helical" evidence="11">
    <location>
        <begin position="1469"/>
        <end position="1487"/>
    </location>
</feature>
<dbReference type="OrthoDB" id="66620at2759"/>
<keyword evidence="7 13" id="KW-0067">ATP-binding</keyword>
<dbReference type="Pfam" id="PF14510">
    <property type="entry name" value="ABC_trans_N"/>
    <property type="match status" value="1"/>
</dbReference>
<dbReference type="SUPFAM" id="SSF52540">
    <property type="entry name" value="P-loop containing nucleoside triphosphate hydrolases"/>
    <property type="match status" value="2"/>
</dbReference>
<dbReference type="FunFam" id="3.40.50.300:FF:000059">
    <property type="entry name" value="ABC transporter G family member 40"/>
    <property type="match status" value="1"/>
</dbReference>
<dbReference type="Proteomes" id="UP000054558">
    <property type="component" value="Unassembled WGS sequence"/>
</dbReference>
<dbReference type="STRING" id="105231.A0A1Y1I292"/>
<dbReference type="GO" id="GO:0016887">
    <property type="term" value="F:ATP hydrolysis activity"/>
    <property type="evidence" value="ECO:0007669"/>
    <property type="project" value="InterPro"/>
</dbReference>
<dbReference type="InterPro" id="IPR027417">
    <property type="entry name" value="P-loop_NTPase"/>
</dbReference>
<keyword evidence="6" id="KW-0547">Nucleotide-binding</keyword>
<evidence type="ECO:0000259" key="12">
    <source>
        <dbReference type="PROSITE" id="PS50893"/>
    </source>
</evidence>
<sequence>MDTTGSLALQGDNSFEREHGGRRSYDDAVEGLNPFRGEKTTNAEGEDDDEALLRAALEQLPTGIRAQTAVVGKEHRPLFDPTREALVKEGGQFFTIDVKHLTAAQREHVVSKALQTSDQDNERFLQKWRERMDRVDLELPKVEVAYHNLTVEANVYVGSRALPTLINSVRNVFEDTLSTLRLKRTNKRKLTILNNISGVLKPGRLTLLLGPPSSGKSTLLLALAGKATSDLKLTGDILYNGHHFDEFVAKRTAAYVPQNDKHIGELTVRETLDFAAQCQGVGDKEEMLRELSRREVRKRILPDPDIDAYMKAAAISGRQHSVVTEYIQKILGLDICADTIVGNEMLRGISGGQRKRVTTGEMIVGSKKILFMDEISTGLDSATTYQIVRCIRNFVHLQDATVLVSLLQPAPEAFEQFDDVILLSEGSLVYHGPRGRILEFFEMLGFRCPERKGIADFLQEVTSLKDQQQYWARGTPYKFVPVDTFAEAFQKWDLGRELTAAAAAPYDKAAGHQSALVRTQYALRSWDMFKATMKREWTLMVRNRFLYIFRTFQVFYVSLITSTLFFRTRISPNSVNDGNLYMGVLFFSLIFMMFNGFSEMSIMIARLPVFYKQRDNNFFPGWAFNLPIAILRVPYSVVEAIVWSCVVYWVVGLAPEAGRFFTFMLIMFLMHNLSVSLFRLIGAVSRSMVLANTFGAFIILLVFLLGGFIIDKRDIEPWWVWAYWIVPLSYAQNAVAVNEFTAPRWNKPYQYNFVRGTDATLGQTVLQNRAIHEPNWWIWLGVGVMAAYVILFNVGVSLALAYLPPVGRPQAVLGEEELRNKEKARQGVDHKGDVEMTSSIAPAGGEVAGASAAADLEWGPRELRQAPSMSPVDEDGADVSANGADVITNGAGVSTSATGNGAAEGSGIRGGAARIGRKIDLSNSTIQKFQNAGAAIPTTGMILPFEPMAMTFHNVNYYVDMPKNVLDEHGKPRGGRLQLLRNVSGAFRPGVLTALIGVTGAGKTTLLDVLAGRKTGGYIEGELRVGGHPKEQATFARIAGYVEQFDIHSPQTTVHEALQFSAALRLPANIDPAMREQFVEQVMDLVELAPLRNALVGLPGISGLSVEQRKRLTIAVELVANPSIIFMDEPTSGLDARAAAIVMRAVRNVVDTGRTVVCTIHQPSIDIFEAFDELLLMKRGGQVVYAGPLGDHSLRLIEYFQAIEGVPKIKDRYNPATWMLEITTPGAEQRLGRDFADIYHSSGLFKQQEALIAELEKPPAGTSPLAFDTVYARSFFDQFRVCFWKNNWTYWRSPQYNTVRFFFTVVVALLFGTIFWNKGTKRGSQQDIFNVMGALYATVLFLGFNNASTVQPVVAVERSVFYREKAAGLYHPLPFAAAQGLVELPYLLVQAAVYSIITYSMIQFEWQAGKFFWFLLFMWLTQCFFTFYGIMAVAITPSQQLAAVISSAFYSIWNLFSGFLIPRPQIPGWWIWYYYLNPMAWTLYGLISSQLGDVSEEFTQEDGSRIAVSAYIKRHFGYHHNQLGLCVGAMICFVVLFWAVSATAYWRINFQKR</sequence>
<organism evidence="13 14">
    <name type="scientific">Klebsormidium nitens</name>
    <name type="common">Green alga</name>
    <name type="synonym">Ulothrix nitens</name>
    <dbReference type="NCBI Taxonomy" id="105231"/>
    <lineage>
        <taxon>Eukaryota</taxon>
        <taxon>Viridiplantae</taxon>
        <taxon>Streptophyta</taxon>
        <taxon>Klebsormidiophyceae</taxon>
        <taxon>Klebsormidiales</taxon>
        <taxon>Klebsormidiaceae</taxon>
        <taxon>Klebsormidium</taxon>
    </lineage>
</organism>
<evidence type="ECO:0000256" key="11">
    <source>
        <dbReference type="SAM" id="Phobius"/>
    </source>
</evidence>
<evidence type="ECO:0000256" key="6">
    <source>
        <dbReference type="ARBA" id="ARBA00022741"/>
    </source>
</evidence>
<dbReference type="GO" id="GO:0005886">
    <property type="term" value="C:plasma membrane"/>
    <property type="evidence" value="ECO:0007669"/>
    <property type="project" value="UniProtKB-ARBA"/>
</dbReference>
<proteinExistence type="inferred from homology"/>
<dbReference type="Pfam" id="PF00005">
    <property type="entry name" value="ABC_tran"/>
    <property type="match status" value="2"/>
</dbReference>
<protein>
    <submittedName>
        <fullName evidence="13">ATP-binding cassette transporter</fullName>
    </submittedName>
</protein>
<feature type="transmembrane region" description="Helical" evidence="11">
    <location>
        <begin position="578"/>
        <end position="597"/>
    </location>
</feature>
<comment type="subcellular location">
    <subcellularLocation>
        <location evidence="1">Membrane</location>
        <topology evidence="1">Multi-pass membrane protein</topology>
    </subcellularLocation>
</comment>
<dbReference type="Pfam" id="PF19055">
    <property type="entry name" value="ABC2_membrane_7"/>
    <property type="match status" value="2"/>
</dbReference>
<dbReference type="GO" id="GO:0005524">
    <property type="term" value="F:ATP binding"/>
    <property type="evidence" value="ECO:0007669"/>
    <property type="project" value="UniProtKB-KW"/>
</dbReference>
<evidence type="ECO:0000256" key="1">
    <source>
        <dbReference type="ARBA" id="ARBA00004141"/>
    </source>
</evidence>
<keyword evidence="4 11" id="KW-0812">Transmembrane</keyword>
<keyword evidence="5" id="KW-0677">Repeat</keyword>
<keyword evidence="14" id="KW-1185">Reference proteome</keyword>
<feature type="transmembrane region" description="Helical" evidence="11">
    <location>
        <begin position="1441"/>
        <end position="1462"/>
    </location>
</feature>
<dbReference type="InterPro" id="IPR029481">
    <property type="entry name" value="ABC_trans_N"/>
</dbReference>
<dbReference type="CDD" id="cd03232">
    <property type="entry name" value="ABCG_PDR_domain2"/>
    <property type="match status" value="1"/>
</dbReference>
<dbReference type="CDD" id="cd03233">
    <property type="entry name" value="ABCG_PDR_domain1"/>
    <property type="match status" value="1"/>
</dbReference>
<feature type="transmembrane region" description="Helical" evidence="11">
    <location>
        <begin position="776"/>
        <end position="803"/>
    </location>
</feature>
<comment type="similarity">
    <text evidence="2">Belongs to the ABC transporter superfamily. ABCG family. PDR (TC 3.A.1.205) subfamily.</text>
</comment>
<dbReference type="OMA" id="QYWSDQS"/>
<feature type="transmembrane region" description="Helical" evidence="11">
    <location>
        <begin position="1299"/>
        <end position="1316"/>
    </location>
</feature>
<evidence type="ECO:0000256" key="8">
    <source>
        <dbReference type="ARBA" id="ARBA00022989"/>
    </source>
</evidence>
<evidence type="ECO:0000256" key="3">
    <source>
        <dbReference type="ARBA" id="ARBA00022448"/>
    </source>
</evidence>
<evidence type="ECO:0000313" key="13">
    <source>
        <dbReference type="EMBL" id="GAQ84082.1"/>
    </source>
</evidence>
<evidence type="ECO:0000313" key="14">
    <source>
        <dbReference type="Proteomes" id="UP000054558"/>
    </source>
</evidence>
<feature type="transmembrane region" description="Helical" evidence="11">
    <location>
        <begin position="721"/>
        <end position="740"/>
    </location>
</feature>
<feature type="compositionally biased region" description="Basic and acidic residues" evidence="10">
    <location>
        <begin position="14"/>
        <end position="26"/>
    </location>
</feature>
<feature type="domain" description="ABC transporter" evidence="12">
    <location>
        <begin position="950"/>
        <end position="1204"/>
    </location>
</feature>
<feature type="domain" description="ABC transporter" evidence="12">
    <location>
        <begin position="177"/>
        <end position="450"/>
    </location>
</feature>